<name>A0ABT4DBL7_9CLOT</name>
<feature type="domain" description="GGDEF" evidence="3">
    <location>
        <begin position="372"/>
        <end position="505"/>
    </location>
</feature>
<proteinExistence type="predicted"/>
<comment type="caution">
    <text evidence="4">The sequence shown here is derived from an EMBL/GenBank/DDBJ whole genome shotgun (WGS) entry which is preliminary data.</text>
</comment>
<dbReference type="PANTHER" id="PTHR46663">
    <property type="entry name" value="DIGUANYLATE CYCLASE DGCT-RELATED"/>
    <property type="match status" value="1"/>
</dbReference>
<keyword evidence="4" id="KW-0808">Transferase</keyword>
<dbReference type="SUPFAM" id="SSF55073">
    <property type="entry name" value="Nucleotide cyclase"/>
    <property type="match status" value="1"/>
</dbReference>
<dbReference type="SMART" id="SM00304">
    <property type="entry name" value="HAMP"/>
    <property type="match status" value="1"/>
</dbReference>
<dbReference type="InterPro" id="IPR003660">
    <property type="entry name" value="HAMP_dom"/>
</dbReference>
<dbReference type="GO" id="GO:0052621">
    <property type="term" value="F:diguanylate cyclase activity"/>
    <property type="evidence" value="ECO:0007669"/>
    <property type="project" value="UniProtKB-EC"/>
</dbReference>
<dbReference type="NCBIfam" id="TIGR00254">
    <property type="entry name" value="GGDEF"/>
    <property type="match status" value="1"/>
</dbReference>
<dbReference type="Pfam" id="PF00990">
    <property type="entry name" value="GGDEF"/>
    <property type="match status" value="1"/>
</dbReference>
<feature type="transmembrane region" description="Helical" evidence="1">
    <location>
        <begin position="260"/>
        <end position="281"/>
    </location>
</feature>
<evidence type="ECO:0000259" key="2">
    <source>
        <dbReference type="PROSITE" id="PS50885"/>
    </source>
</evidence>
<keyword evidence="4" id="KW-0548">Nucleotidyltransferase</keyword>
<sequence>MKLYERVFSASIFVFLTSILILFIASHNIFLKRATNLEVTEVSKNANSILNFIDKEIQTMSLTNLEYSNWNETYEFMKNHNKDYIKSNFSTMETFKHQQICFFAFIDNSKNIVYSGTPYENFNVTSNSNININKQIITKVTSLNLSKSITGILVIDNTPFLINCHPVIKENSNLSNGAFLLVKPLESTNIEYLYKNLRLHTQVVKPEKFDYNIDNNIFINIKNKNTLHEYIFLKDIFGENALFMELSVNREIYNTVENSVYMYMILLFFVIFFSTCMFFTFMNEIILKRVINIRNVVIKIKNSGDFSLRIRDSSQNEDEITELNRDFNSLLNALENSQNQLLYMAYHDPLTEIPNRKKIMQILNDLSKDTKNKFALFYMDLNNFKGINDKFGHHCGDFVLKKMANIVKNVLDENCILGRLGGDEFVIIQKNISSLKDIELLAIKVCTALEEPMKYNDCTIYSTISIGISIYPEHTYDIRTLIDYADSTMYIAKKENGNSYKIYSNE</sequence>
<dbReference type="PROSITE" id="PS50885">
    <property type="entry name" value="HAMP"/>
    <property type="match status" value="1"/>
</dbReference>
<dbReference type="PROSITE" id="PS50887">
    <property type="entry name" value="GGDEF"/>
    <property type="match status" value="1"/>
</dbReference>
<keyword evidence="5" id="KW-1185">Reference proteome</keyword>
<dbReference type="InterPro" id="IPR052163">
    <property type="entry name" value="DGC-Regulatory_Protein"/>
</dbReference>
<dbReference type="EMBL" id="JAPQFJ010000010">
    <property type="protein sequence ID" value="MCY6959058.1"/>
    <property type="molecule type" value="Genomic_DNA"/>
</dbReference>
<dbReference type="CDD" id="cd06225">
    <property type="entry name" value="HAMP"/>
    <property type="match status" value="1"/>
</dbReference>
<evidence type="ECO:0000256" key="1">
    <source>
        <dbReference type="SAM" id="Phobius"/>
    </source>
</evidence>
<keyword evidence="1" id="KW-0812">Transmembrane</keyword>
<evidence type="ECO:0000259" key="3">
    <source>
        <dbReference type="PROSITE" id="PS50887"/>
    </source>
</evidence>
<evidence type="ECO:0000313" key="4">
    <source>
        <dbReference type="EMBL" id="MCY6959058.1"/>
    </source>
</evidence>
<dbReference type="EC" id="2.7.7.65" evidence="4"/>
<dbReference type="Gene3D" id="3.30.70.270">
    <property type="match status" value="1"/>
</dbReference>
<dbReference type="SMART" id="SM00267">
    <property type="entry name" value="GGDEF"/>
    <property type="match status" value="1"/>
</dbReference>
<dbReference type="InterPro" id="IPR007892">
    <property type="entry name" value="CHASE4"/>
</dbReference>
<gene>
    <name evidence="4" type="ORF">OW729_10620</name>
</gene>
<dbReference type="Pfam" id="PF05228">
    <property type="entry name" value="CHASE4"/>
    <property type="match status" value="1"/>
</dbReference>
<organism evidence="4 5">
    <name type="scientific">Clostridium brassicae</name>
    <dbReference type="NCBI Taxonomy" id="2999072"/>
    <lineage>
        <taxon>Bacteria</taxon>
        <taxon>Bacillati</taxon>
        <taxon>Bacillota</taxon>
        <taxon>Clostridia</taxon>
        <taxon>Eubacteriales</taxon>
        <taxon>Clostridiaceae</taxon>
        <taxon>Clostridium</taxon>
    </lineage>
</organism>
<dbReference type="InterPro" id="IPR043128">
    <property type="entry name" value="Rev_trsase/Diguanyl_cyclase"/>
</dbReference>
<feature type="domain" description="HAMP" evidence="2">
    <location>
        <begin position="284"/>
        <end position="339"/>
    </location>
</feature>
<protein>
    <submittedName>
        <fullName evidence="4">Diguanylate cyclase</fullName>
        <ecNumber evidence="4">2.7.7.65</ecNumber>
    </submittedName>
</protein>
<evidence type="ECO:0000313" key="5">
    <source>
        <dbReference type="Proteomes" id="UP001144612"/>
    </source>
</evidence>
<feature type="transmembrane region" description="Helical" evidence="1">
    <location>
        <begin position="7"/>
        <end position="25"/>
    </location>
</feature>
<dbReference type="InterPro" id="IPR029787">
    <property type="entry name" value="Nucleotide_cyclase"/>
</dbReference>
<dbReference type="RefSeq" id="WP_268061481.1">
    <property type="nucleotide sequence ID" value="NZ_JAPQFJ010000010.1"/>
</dbReference>
<reference evidence="4" key="1">
    <citation type="submission" date="2022-12" db="EMBL/GenBank/DDBJ databases">
        <title>Clostridium sp. nov., isolated from industrial wastewater.</title>
        <authorList>
            <person name="Jiayan W."/>
        </authorList>
    </citation>
    <scope>NUCLEOTIDE SEQUENCE</scope>
    <source>
        <strain evidence="4">ZC22-4</strain>
    </source>
</reference>
<keyword evidence="1" id="KW-1133">Transmembrane helix</keyword>
<dbReference type="PANTHER" id="PTHR46663:SF2">
    <property type="entry name" value="GGDEF DOMAIN-CONTAINING PROTEIN"/>
    <property type="match status" value="1"/>
</dbReference>
<dbReference type="InterPro" id="IPR000160">
    <property type="entry name" value="GGDEF_dom"/>
</dbReference>
<dbReference type="Gene3D" id="6.10.340.10">
    <property type="match status" value="1"/>
</dbReference>
<dbReference type="Proteomes" id="UP001144612">
    <property type="component" value="Unassembled WGS sequence"/>
</dbReference>
<accession>A0ABT4DBL7</accession>
<keyword evidence="1" id="KW-0472">Membrane</keyword>
<dbReference type="CDD" id="cd01949">
    <property type="entry name" value="GGDEF"/>
    <property type="match status" value="1"/>
</dbReference>